<evidence type="ECO:0000313" key="2">
    <source>
        <dbReference type="EMBL" id="KAE9411608.1"/>
    </source>
</evidence>
<feature type="region of interest" description="Disordered" evidence="1">
    <location>
        <begin position="50"/>
        <end position="129"/>
    </location>
</feature>
<name>A0A6A4ISU8_9AGAR</name>
<dbReference type="Proteomes" id="UP000799118">
    <property type="component" value="Unassembled WGS sequence"/>
</dbReference>
<keyword evidence="3" id="KW-1185">Reference proteome</keyword>
<dbReference type="EMBL" id="ML769383">
    <property type="protein sequence ID" value="KAE9411608.1"/>
    <property type="molecule type" value="Genomic_DNA"/>
</dbReference>
<accession>A0A6A4ISU8</accession>
<reference evidence="2" key="1">
    <citation type="journal article" date="2019" name="Environ. Microbiol.">
        <title>Fungal ecological strategies reflected in gene transcription - a case study of two litter decomposers.</title>
        <authorList>
            <person name="Barbi F."/>
            <person name="Kohler A."/>
            <person name="Barry K."/>
            <person name="Baskaran P."/>
            <person name="Daum C."/>
            <person name="Fauchery L."/>
            <person name="Ihrmark K."/>
            <person name="Kuo A."/>
            <person name="LaButti K."/>
            <person name="Lipzen A."/>
            <person name="Morin E."/>
            <person name="Grigoriev I.V."/>
            <person name="Henrissat B."/>
            <person name="Lindahl B."/>
            <person name="Martin F."/>
        </authorList>
    </citation>
    <scope>NUCLEOTIDE SEQUENCE</scope>
    <source>
        <strain evidence="2">JB14</strain>
    </source>
</reference>
<proteinExistence type="predicted"/>
<feature type="compositionally biased region" description="Basic and acidic residues" evidence="1">
    <location>
        <begin position="220"/>
        <end position="231"/>
    </location>
</feature>
<gene>
    <name evidence="2" type="ORF">BT96DRAFT_19167</name>
</gene>
<protein>
    <submittedName>
        <fullName evidence="2">Uncharacterized protein</fullName>
    </submittedName>
</protein>
<sequence>MRNFVNWSGFAKMEPIPAGTFVLGQGDAVDHPIMRFVIGRYANMRDIRNPLEIGSQSPPATQRVWKRDPTAEPLPSSPATVEEVVDVDAVESREEVQVSRAPETSSPAGADNTLPAAPEPIPESKPAQPLALANSPEAIAQLRAANSILKNLTKKPNKAKNPAQVQVQTNTNTRAGAQQSKPQKATTRPKTQPKASAPSQPKVSHSSSPSSPETNTAGESKVEPSPEESKKTSRLRGFMGNWF</sequence>
<feature type="region of interest" description="Disordered" evidence="1">
    <location>
        <begin position="153"/>
        <end position="243"/>
    </location>
</feature>
<organism evidence="2 3">
    <name type="scientific">Gymnopus androsaceus JB14</name>
    <dbReference type="NCBI Taxonomy" id="1447944"/>
    <lineage>
        <taxon>Eukaryota</taxon>
        <taxon>Fungi</taxon>
        <taxon>Dikarya</taxon>
        <taxon>Basidiomycota</taxon>
        <taxon>Agaricomycotina</taxon>
        <taxon>Agaricomycetes</taxon>
        <taxon>Agaricomycetidae</taxon>
        <taxon>Agaricales</taxon>
        <taxon>Marasmiineae</taxon>
        <taxon>Omphalotaceae</taxon>
        <taxon>Gymnopus</taxon>
    </lineage>
</organism>
<dbReference type="OrthoDB" id="2963608at2759"/>
<evidence type="ECO:0000313" key="3">
    <source>
        <dbReference type="Proteomes" id="UP000799118"/>
    </source>
</evidence>
<feature type="compositionally biased region" description="Low complexity" evidence="1">
    <location>
        <begin position="196"/>
        <end position="212"/>
    </location>
</feature>
<feature type="compositionally biased region" description="Polar residues" evidence="1">
    <location>
        <begin position="163"/>
        <end position="194"/>
    </location>
</feature>
<evidence type="ECO:0000256" key="1">
    <source>
        <dbReference type="SAM" id="MobiDB-lite"/>
    </source>
</evidence>
<dbReference type="AlphaFoldDB" id="A0A6A4ISU8"/>